<keyword evidence="2" id="KW-1185">Reference proteome</keyword>
<gene>
    <name evidence="1" type="ORF">N5B56_01280</name>
</gene>
<accession>A0ABT2LZZ0</accession>
<reference evidence="1" key="1">
    <citation type="submission" date="2022-09" db="EMBL/GenBank/DDBJ databases">
        <title>Eubacterium sp. LFL-14 isolated from human feces.</title>
        <authorList>
            <person name="Liu F."/>
        </authorList>
    </citation>
    <scope>NUCLEOTIDE SEQUENCE</scope>
    <source>
        <strain evidence="1">LFL-14</strain>
    </source>
</reference>
<dbReference type="RefSeq" id="WP_260978153.1">
    <property type="nucleotide sequence ID" value="NZ_JAODBU010000002.1"/>
</dbReference>
<evidence type="ECO:0000313" key="2">
    <source>
        <dbReference type="Proteomes" id="UP001431199"/>
    </source>
</evidence>
<comment type="caution">
    <text evidence="1">The sequence shown here is derived from an EMBL/GenBank/DDBJ whole genome shotgun (WGS) entry which is preliminary data.</text>
</comment>
<name>A0ABT2LZZ0_9FIRM</name>
<organism evidence="1 2">
    <name type="scientific">Eubacterium album</name>
    <dbReference type="NCBI Taxonomy" id="2978477"/>
    <lineage>
        <taxon>Bacteria</taxon>
        <taxon>Bacillati</taxon>
        <taxon>Bacillota</taxon>
        <taxon>Clostridia</taxon>
        <taxon>Eubacteriales</taxon>
        <taxon>Eubacteriaceae</taxon>
        <taxon>Eubacterium</taxon>
    </lineage>
</organism>
<dbReference type="EMBL" id="JAODBU010000002">
    <property type="protein sequence ID" value="MCT7397717.1"/>
    <property type="molecule type" value="Genomic_DNA"/>
</dbReference>
<sequence length="127" mass="14975">METIVGEWIKTDDLQYLRKTGQKNGHGVYEVIEARCAEDDYVLCSGSISVCDYFDDDNSYNSYCTNVINSYYESVENFENNYKDKETREQILAEMLFEETFYFELSYRIVSGDDIEKELEKEVNLKK</sequence>
<dbReference type="Proteomes" id="UP001431199">
    <property type="component" value="Unassembled WGS sequence"/>
</dbReference>
<protein>
    <submittedName>
        <fullName evidence="1">Uncharacterized protein</fullName>
    </submittedName>
</protein>
<evidence type="ECO:0000313" key="1">
    <source>
        <dbReference type="EMBL" id="MCT7397717.1"/>
    </source>
</evidence>
<proteinExistence type="predicted"/>